<dbReference type="InterPro" id="IPR001029">
    <property type="entry name" value="Flagellin_N"/>
</dbReference>
<dbReference type="InterPro" id="IPR046358">
    <property type="entry name" value="Flagellin_C"/>
</dbReference>
<reference evidence="7" key="1">
    <citation type="journal article" date="2014" name="Genome Announc.">
        <title>Complete Genome Sequence of Campylobacter iguaniorum Strain 1485ET, Isolated from a Bearded Dragon (Pogona vitticeps).</title>
        <authorList>
            <person name="Gilbert M.J."/>
            <person name="Miller W.G."/>
            <person name="Yee E."/>
            <person name="Kik M."/>
            <person name="Wagenaar J.A."/>
            <person name="Duim B."/>
        </authorList>
    </citation>
    <scope>NUCLEOTIDE SEQUENCE [LARGE SCALE GENOMIC DNA]</scope>
    <source>
        <strain evidence="7">1485E</strain>
    </source>
</reference>
<dbReference type="InterPro" id="IPR001492">
    <property type="entry name" value="Flagellin"/>
</dbReference>
<dbReference type="PANTHER" id="PTHR42792">
    <property type="entry name" value="FLAGELLIN"/>
    <property type="match status" value="1"/>
</dbReference>
<evidence type="ECO:0000259" key="4">
    <source>
        <dbReference type="Pfam" id="PF00669"/>
    </source>
</evidence>
<dbReference type="Gene3D" id="1.20.1330.10">
    <property type="entry name" value="f41 fragment of flagellin, N-terminal domain"/>
    <property type="match status" value="2"/>
</dbReference>
<evidence type="ECO:0000256" key="1">
    <source>
        <dbReference type="ARBA" id="ARBA00005709"/>
    </source>
</evidence>
<dbReference type="Proteomes" id="UP000028486">
    <property type="component" value="Chromosome"/>
</dbReference>
<comment type="function">
    <text evidence="3">Flagellin is the subunit protein which polymerizes to form the filaments of bacterial flagella.</text>
</comment>
<name>A0A076FG58_9BACT</name>
<dbReference type="RefSeq" id="WP_038454296.1">
    <property type="nucleotide sequence ID" value="NZ_CP009043.1"/>
</dbReference>
<dbReference type="eggNOG" id="COG1344">
    <property type="taxonomic scope" value="Bacteria"/>
</dbReference>
<dbReference type="HOGENOM" id="CLU_020518_0_0_7"/>
<feature type="domain" description="Flagellin N-terminal" evidence="4">
    <location>
        <begin position="6"/>
        <end position="138"/>
    </location>
</feature>
<sequence length="806" mass="87386">MRVTSQLLNYNTLTNYQTSAKSIYDLNASLTSGSKIQNSYENSGIYSDGTRLEYEVNLLDQIKETTTKATEFSKNSDQALNDFVKQLENFKTKLIQAANEIHDPTSRNAIANDLEGIKELLVNIANTSINGQYLFSGTALNTKPIDSLGNYKGNDQNIQAVIGANQTTTYNIDGSSLFLGADNDYSKILTTNVSLKNNLQKLYDESKDIAITTSDKIMDIIGGSYRSPDLEKMNPDSDFADPTALAQTTFYMQGKKPNGESFSTKFTMTADSSVQTLLDNIGYALGNDKNGINKIVDVTLNNSGQIEIKDVKEGNKLTEFSIFGLTDVEVDPPVPAGTTMAANFTNLDDIQTAINDGRVHLTEFIKSGFKTETNSASSAIDYNDLQLVKKDNTLTGTVSQVVKKTNAYATNDTRLSEVAGGDLLANPESNLTMNITAKDGTNYQVKINFTDPNGGEYPTFSVTRYDANWQTPDADPAYVGNIYNGKYNETTKQTDGISTPANDITYKQLGDIISMVSAGNLPSAEPNVTLNNNINGLTAGDLGSAAGVITALTNGIADADTVASITAAIGTITIFPTDIATVKNAINSNRDFVTARYEEYNKAVTDASSTITAGLNYRGEMEVIDKTKSQTNINVSIFESYSATNTQFDSMVETVGGVTTTKDFTTKAGSLFSFTSNNAIAIDEPSVDIFKDLDSMIQAVRDGSYRADSGATDSRTTGIQGALKKIDHLADHINKQHTQVGTYTNTLDNTNARVSTLKVNVSSVKSEIINADYGETYLMFMQRLMGYQAMLQASSKMNQISLLNYL</sequence>
<dbReference type="AlphaFoldDB" id="A0A076FG58"/>
<keyword evidence="6" id="KW-0282">Flagellum</keyword>
<feature type="domain" description="Flagellin C-terminal" evidence="5">
    <location>
        <begin position="723"/>
        <end position="806"/>
    </location>
</feature>
<evidence type="ECO:0000313" key="6">
    <source>
        <dbReference type="EMBL" id="AII14794.1"/>
    </source>
</evidence>
<dbReference type="OrthoDB" id="9758307at2"/>
<evidence type="ECO:0000256" key="3">
    <source>
        <dbReference type="RuleBase" id="RU362073"/>
    </source>
</evidence>
<keyword evidence="2 3" id="KW-0975">Bacterial flagellum</keyword>
<dbReference type="GO" id="GO:0005198">
    <property type="term" value="F:structural molecule activity"/>
    <property type="evidence" value="ECO:0007669"/>
    <property type="project" value="UniProtKB-UniRule"/>
</dbReference>
<evidence type="ECO:0000313" key="7">
    <source>
        <dbReference type="Proteomes" id="UP000028486"/>
    </source>
</evidence>
<comment type="similarity">
    <text evidence="1 3">Belongs to the bacterial flagellin family.</text>
</comment>
<keyword evidence="3" id="KW-0964">Secreted</keyword>
<keyword evidence="6" id="KW-0966">Cell projection</keyword>
<evidence type="ECO:0000259" key="5">
    <source>
        <dbReference type="Pfam" id="PF00700"/>
    </source>
</evidence>
<protein>
    <recommendedName>
        <fullName evidence="3">Flagellin</fullName>
    </recommendedName>
</protein>
<gene>
    <name evidence="6" type="primary">flgL</name>
    <name evidence="6" type="ORF">CIG1485E_0956</name>
</gene>
<comment type="subcellular location">
    <subcellularLocation>
        <location evidence="3">Secreted</location>
    </subcellularLocation>
    <subcellularLocation>
        <location evidence="3">Bacterial flagellum</location>
    </subcellularLocation>
</comment>
<proteinExistence type="inferred from homology"/>
<evidence type="ECO:0000256" key="2">
    <source>
        <dbReference type="ARBA" id="ARBA00023143"/>
    </source>
</evidence>
<dbReference type="EMBL" id="CP009043">
    <property type="protein sequence ID" value="AII14794.1"/>
    <property type="molecule type" value="Genomic_DNA"/>
</dbReference>
<dbReference type="Pfam" id="PF00700">
    <property type="entry name" value="Flagellin_C"/>
    <property type="match status" value="1"/>
</dbReference>
<organism evidence="6 7">
    <name type="scientific">Campylobacter iguaniorum</name>
    <dbReference type="NCBI Taxonomy" id="1244531"/>
    <lineage>
        <taxon>Bacteria</taxon>
        <taxon>Pseudomonadati</taxon>
        <taxon>Campylobacterota</taxon>
        <taxon>Epsilonproteobacteria</taxon>
        <taxon>Campylobacterales</taxon>
        <taxon>Campylobacteraceae</taxon>
        <taxon>Campylobacter</taxon>
    </lineage>
</organism>
<dbReference type="KEGG" id="caj:CIG1485E_0956"/>
<dbReference type="STRING" id="1244531.CIG2463D_0956"/>
<accession>A0A076FG58</accession>
<dbReference type="GO" id="GO:0005576">
    <property type="term" value="C:extracellular region"/>
    <property type="evidence" value="ECO:0007669"/>
    <property type="project" value="UniProtKB-SubCell"/>
</dbReference>
<dbReference type="Pfam" id="PF00669">
    <property type="entry name" value="Flagellin_N"/>
    <property type="match status" value="1"/>
</dbReference>
<dbReference type="SUPFAM" id="SSF64518">
    <property type="entry name" value="Phase 1 flagellin"/>
    <property type="match status" value="2"/>
</dbReference>
<dbReference type="GO" id="GO:0009288">
    <property type="term" value="C:bacterial-type flagellum"/>
    <property type="evidence" value="ECO:0007669"/>
    <property type="project" value="UniProtKB-SubCell"/>
</dbReference>
<keyword evidence="7" id="KW-1185">Reference proteome</keyword>
<keyword evidence="6" id="KW-0969">Cilium</keyword>
<dbReference type="PANTHER" id="PTHR42792:SF1">
    <property type="entry name" value="FLAGELLAR HOOK-ASSOCIATED PROTEIN 3"/>
    <property type="match status" value="1"/>
</dbReference>